<name>A0ABU0DMK6_9HYPH</name>
<keyword evidence="4" id="KW-1185">Reference proteome</keyword>
<protein>
    <submittedName>
        <fullName evidence="3">Pimeloyl-ACP methyl ester carboxylesterase</fullName>
    </submittedName>
</protein>
<organism evidence="3 4">
    <name type="scientific">Ancylobacter vacuolatus</name>
    <dbReference type="NCBI Taxonomy" id="223389"/>
    <lineage>
        <taxon>Bacteria</taxon>
        <taxon>Pseudomonadati</taxon>
        <taxon>Pseudomonadota</taxon>
        <taxon>Alphaproteobacteria</taxon>
        <taxon>Hyphomicrobiales</taxon>
        <taxon>Xanthobacteraceae</taxon>
        <taxon>Ancylobacter</taxon>
    </lineage>
</organism>
<keyword evidence="1" id="KW-0472">Membrane</keyword>
<dbReference type="InterPro" id="IPR052897">
    <property type="entry name" value="Sec-Metab_Biosynth_Hydrolase"/>
</dbReference>
<evidence type="ECO:0000313" key="4">
    <source>
        <dbReference type="Proteomes" id="UP001238467"/>
    </source>
</evidence>
<dbReference type="InterPro" id="IPR000073">
    <property type="entry name" value="AB_hydrolase_1"/>
</dbReference>
<feature type="transmembrane region" description="Helical" evidence="1">
    <location>
        <begin position="31"/>
        <end position="54"/>
    </location>
</feature>
<keyword evidence="1" id="KW-0812">Transmembrane</keyword>
<keyword evidence="1" id="KW-1133">Transmembrane helix</keyword>
<comment type="caution">
    <text evidence="3">The sequence shown here is derived from an EMBL/GenBank/DDBJ whole genome shotgun (WGS) entry which is preliminary data.</text>
</comment>
<sequence length="286" mass="30195">MAGKNEKRCRSRTEAALRTCPQTIQPNQRNYVMALTQLSLSLAGTLLIALAATVPARAANPVKNVVIVHGALADGSGWRKVHDLLIGKGFNVTIVQPPMTTLDADVTAAKRILDLQDGPSILVGHSYGGMIITEAGNADNVAGLVYIAAFQPDAGETLLDLAGQTPAATTGIKATADAFLYLDPKVYAADFAADVPAAEAKFMAHSQVFPSKVAFETRITQPAWKTKKSWALIATADRAINPELMRTMANRAGSTAVEVEGSHAVFMSRPQAVADLIEKAAKASAM</sequence>
<dbReference type="PANTHER" id="PTHR37017">
    <property type="entry name" value="AB HYDROLASE-1 DOMAIN-CONTAINING PROTEIN-RELATED"/>
    <property type="match status" value="1"/>
</dbReference>
<gene>
    <name evidence="3" type="ORF">J2S76_004098</name>
</gene>
<dbReference type="InterPro" id="IPR029058">
    <property type="entry name" value="AB_hydrolase_fold"/>
</dbReference>
<accession>A0ABU0DMK6</accession>
<dbReference type="Gene3D" id="3.40.50.1820">
    <property type="entry name" value="alpha/beta hydrolase"/>
    <property type="match status" value="1"/>
</dbReference>
<dbReference type="Proteomes" id="UP001238467">
    <property type="component" value="Unassembled WGS sequence"/>
</dbReference>
<evidence type="ECO:0000259" key="2">
    <source>
        <dbReference type="Pfam" id="PF12697"/>
    </source>
</evidence>
<evidence type="ECO:0000313" key="3">
    <source>
        <dbReference type="EMBL" id="MDQ0349647.1"/>
    </source>
</evidence>
<reference evidence="3 4" key="1">
    <citation type="submission" date="2023-07" db="EMBL/GenBank/DDBJ databases">
        <title>Genomic Encyclopedia of Type Strains, Phase IV (KMG-IV): sequencing the most valuable type-strain genomes for metagenomic binning, comparative biology and taxonomic classification.</title>
        <authorList>
            <person name="Goeker M."/>
        </authorList>
    </citation>
    <scope>NUCLEOTIDE SEQUENCE [LARGE SCALE GENOMIC DNA]</scope>
    <source>
        <strain evidence="3 4">DSM 1277</strain>
    </source>
</reference>
<dbReference type="SUPFAM" id="SSF53474">
    <property type="entry name" value="alpha/beta-Hydrolases"/>
    <property type="match status" value="1"/>
</dbReference>
<proteinExistence type="predicted"/>
<dbReference type="Pfam" id="PF12697">
    <property type="entry name" value="Abhydrolase_6"/>
    <property type="match status" value="1"/>
</dbReference>
<evidence type="ECO:0000256" key="1">
    <source>
        <dbReference type="SAM" id="Phobius"/>
    </source>
</evidence>
<feature type="domain" description="AB hydrolase-1" evidence="2">
    <location>
        <begin position="65"/>
        <end position="275"/>
    </location>
</feature>
<dbReference type="EMBL" id="JAUSUH010000012">
    <property type="protein sequence ID" value="MDQ0349647.1"/>
    <property type="molecule type" value="Genomic_DNA"/>
</dbReference>
<dbReference type="PANTHER" id="PTHR37017:SF11">
    <property type="entry name" value="ESTERASE_LIPASE_THIOESTERASE DOMAIN-CONTAINING PROTEIN"/>
    <property type="match status" value="1"/>
</dbReference>